<reference evidence="8 9" key="1">
    <citation type="submission" date="2019-03" db="EMBL/GenBank/DDBJ databases">
        <title>Draft genome of Gammaproteobacteria bacterium LSUCC0057, a member of the SAR92 clade.</title>
        <authorList>
            <person name="Lanclos V.C."/>
            <person name="Doiron C."/>
            <person name="Henson M.W."/>
            <person name="Thrash J.C."/>
        </authorList>
    </citation>
    <scope>NUCLEOTIDE SEQUENCE [LARGE SCALE GENOMIC DNA]</scope>
    <source>
        <strain evidence="8 9">LSUCC0057</strain>
    </source>
</reference>
<dbReference type="Pfam" id="PF01202">
    <property type="entry name" value="SKI"/>
    <property type="match status" value="1"/>
</dbReference>
<evidence type="ECO:0000313" key="8">
    <source>
        <dbReference type="EMBL" id="TFH69211.1"/>
    </source>
</evidence>
<comment type="caution">
    <text evidence="8">The sequence shown here is derived from an EMBL/GenBank/DDBJ whole genome shotgun (WGS) entry which is preliminary data.</text>
</comment>
<keyword evidence="7" id="KW-0479">Metal-binding</keyword>
<proteinExistence type="inferred from homology"/>
<dbReference type="PRINTS" id="PR01100">
    <property type="entry name" value="SHIKIMTKNASE"/>
</dbReference>
<evidence type="ECO:0000256" key="4">
    <source>
        <dbReference type="ARBA" id="ARBA00022777"/>
    </source>
</evidence>
<keyword evidence="6 7" id="KW-0057">Aromatic amino acid biosynthesis</keyword>
<dbReference type="OrthoDB" id="9800332at2"/>
<comment type="function">
    <text evidence="7">Catalyzes the specific phosphorylation of the 3-hydroxyl group of shikimic acid using ATP as a cosubstrate.</text>
</comment>
<comment type="cofactor">
    <cofactor evidence="7">
        <name>Mg(2+)</name>
        <dbReference type="ChEBI" id="CHEBI:18420"/>
    </cofactor>
    <text evidence="7">Binds 1 Mg(2+) ion per subunit.</text>
</comment>
<comment type="subunit">
    <text evidence="7">Monomer.</text>
</comment>
<comment type="caution">
    <text evidence="7">Lacks conserved residue(s) required for the propagation of feature annotation.</text>
</comment>
<feature type="binding site" evidence="7">
    <location>
        <position position="146"/>
    </location>
    <ligand>
        <name>substrate</name>
    </ligand>
</feature>
<dbReference type="UniPathway" id="UPA00053">
    <property type="reaction ID" value="UER00088"/>
</dbReference>
<dbReference type="PANTHER" id="PTHR21087:SF16">
    <property type="entry name" value="SHIKIMATE KINASE 1, CHLOROPLASTIC"/>
    <property type="match status" value="1"/>
</dbReference>
<sequence>MTPSTTPPPHSPALRSLALIGMPGVGKSTIGVVLAKLLGLRFIDTDLLIQQRCGLTLQQLLDQRGVVALREAEQQVLLEEEFSAAVIATGGSAVYSQPGMARLCQLADMVWLRLPQAALAQRLGNFAERGIATAPGTSLAQLYAERQPLYAGCIEAQPSGITIDCQGLTAEQICAVISAARHTST</sequence>
<dbReference type="SUPFAM" id="SSF52540">
    <property type="entry name" value="P-loop containing nucleoside triphosphate hydrolases"/>
    <property type="match status" value="1"/>
</dbReference>
<dbReference type="HAMAP" id="MF_00109">
    <property type="entry name" value="Shikimate_kinase"/>
    <property type="match status" value="1"/>
</dbReference>
<feature type="binding site" evidence="7">
    <location>
        <begin position="24"/>
        <end position="29"/>
    </location>
    <ligand>
        <name>ATP</name>
        <dbReference type="ChEBI" id="CHEBI:30616"/>
    </ligand>
</feature>
<feature type="binding site" evidence="7">
    <location>
        <position position="28"/>
    </location>
    <ligand>
        <name>Mg(2+)</name>
        <dbReference type="ChEBI" id="CHEBI:18420"/>
    </ligand>
</feature>
<dbReference type="InterPro" id="IPR027417">
    <property type="entry name" value="P-loop_NTPase"/>
</dbReference>
<comment type="pathway">
    <text evidence="7">Metabolic intermediate biosynthesis; chorismate biosynthesis; chorismate from D-erythrose 4-phosphate and phosphoenolpyruvate: step 5/7.</text>
</comment>
<dbReference type="EMBL" id="SPIA01000001">
    <property type="protein sequence ID" value="TFH69211.1"/>
    <property type="molecule type" value="Genomic_DNA"/>
</dbReference>
<keyword evidence="2 7" id="KW-0808">Transferase</keyword>
<dbReference type="GO" id="GO:0005524">
    <property type="term" value="F:ATP binding"/>
    <property type="evidence" value="ECO:0007669"/>
    <property type="project" value="UniProtKB-UniRule"/>
</dbReference>
<dbReference type="PANTHER" id="PTHR21087">
    <property type="entry name" value="SHIKIMATE KINASE"/>
    <property type="match status" value="1"/>
</dbReference>
<evidence type="ECO:0000256" key="7">
    <source>
        <dbReference type="HAMAP-Rule" id="MF_00109"/>
    </source>
</evidence>
<dbReference type="GO" id="GO:0009073">
    <property type="term" value="P:aromatic amino acid family biosynthetic process"/>
    <property type="evidence" value="ECO:0007669"/>
    <property type="project" value="UniProtKB-KW"/>
</dbReference>
<keyword evidence="5 7" id="KW-0067">ATP-binding</keyword>
<dbReference type="GO" id="GO:0004765">
    <property type="term" value="F:shikimate kinase activity"/>
    <property type="evidence" value="ECO:0007669"/>
    <property type="project" value="UniProtKB-UniRule"/>
</dbReference>
<dbReference type="GO" id="GO:0000287">
    <property type="term" value="F:magnesium ion binding"/>
    <property type="evidence" value="ECO:0007669"/>
    <property type="project" value="UniProtKB-UniRule"/>
</dbReference>
<keyword evidence="7" id="KW-0963">Cytoplasm</keyword>
<feature type="binding site" evidence="7">
    <location>
        <position position="70"/>
    </location>
    <ligand>
        <name>substrate</name>
    </ligand>
</feature>
<keyword evidence="3 7" id="KW-0547">Nucleotide-binding</keyword>
<keyword evidence="4 7" id="KW-0418">Kinase</keyword>
<evidence type="ECO:0000256" key="1">
    <source>
        <dbReference type="ARBA" id="ARBA00022605"/>
    </source>
</evidence>
<dbReference type="Gene3D" id="3.40.50.300">
    <property type="entry name" value="P-loop containing nucleotide triphosphate hydrolases"/>
    <property type="match status" value="1"/>
</dbReference>
<dbReference type="CDD" id="cd00464">
    <property type="entry name" value="SK"/>
    <property type="match status" value="1"/>
</dbReference>
<name>A0A4Y8ULR9_9GAMM</name>
<dbReference type="Proteomes" id="UP000298133">
    <property type="component" value="Unassembled WGS sequence"/>
</dbReference>
<keyword evidence="9" id="KW-1185">Reference proteome</keyword>
<comment type="similarity">
    <text evidence="7">Belongs to the shikimate kinase family.</text>
</comment>
<evidence type="ECO:0000313" key="9">
    <source>
        <dbReference type="Proteomes" id="UP000298133"/>
    </source>
</evidence>
<dbReference type="AlphaFoldDB" id="A0A4Y8ULR9"/>
<comment type="catalytic activity">
    <reaction evidence="7">
        <text>shikimate + ATP = 3-phosphoshikimate + ADP + H(+)</text>
        <dbReference type="Rhea" id="RHEA:13121"/>
        <dbReference type="ChEBI" id="CHEBI:15378"/>
        <dbReference type="ChEBI" id="CHEBI:30616"/>
        <dbReference type="ChEBI" id="CHEBI:36208"/>
        <dbReference type="ChEBI" id="CHEBI:145989"/>
        <dbReference type="ChEBI" id="CHEBI:456216"/>
        <dbReference type="EC" id="2.7.1.71"/>
    </reaction>
</comment>
<organism evidence="8 9">
    <name type="scientific">Gammaproteobacteria bacterium LSUCC0057</name>
    <dbReference type="NCBI Taxonomy" id="2559237"/>
    <lineage>
        <taxon>Bacteria</taxon>
        <taxon>Pseudomonadati</taxon>
        <taxon>Pseudomonadota</taxon>
        <taxon>Gammaproteobacteria</taxon>
        <taxon>Cellvibrionales</taxon>
        <taxon>Porticoccaceae</taxon>
        <taxon>SAR92 clade</taxon>
    </lineage>
</organism>
<dbReference type="InterPro" id="IPR031322">
    <property type="entry name" value="Shikimate/glucono_kinase"/>
</dbReference>
<keyword evidence="7" id="KW-0460">Magnesium</keyword>
<dbReference type="InterPro" id="IPR000623">
    <property type="entry name" value="Shikimate_kinase/TSH1"/>
</dbReference>
<accession>A0A4Y8ULR9</accession>
<keyword evidence="1 7" id="KW-0028">Amino-acid biosynthesis</keyword>
<comment type="subcellular location">
    <subcellularLocation>
        <location evidence="7">Cytoplasm</location>
    </subcellularLocation>
</comment>
<dbReference type="GO" id="GO:0005829">
    <property type="term" value="C:cytosol"/>
    <property type="evidence" value="ECO:0007669"/>
    <property type="project" value="TreeGrafter"/>
</dbReference>
<evidence type="ECO:0000256" key="2">
    <source>
        <dbReference type="ARBA" id="ARBA00022679"/>
    </source>
</evidence>
<evidence type="ECO:0000256" key="3">
    <source>
        <dbReference type="ARBA" id="ARBA00022741"/>
    </source>
</evidence>
<dbReference type="EC" id="2.7.1.71" evidence="7"/>
<feature type="binding site" evidence="7">
    <location>
        <position position="129"/>
    </location>
    <ligand>
        <name>ATP</name>
        <dbReference type="ChEBI" id="CHEBI:30616"/>
    </ligand>
</feature>
<protein>
    <recommendedName>
        <fullName evidence="7">Shikimate kinase</fullName>
        <shortName evidence="7">SK</shortName>
        <ecNumber evidence="7">2.7.1.71</ecNumber>
    </recommendedName>
</protein>
<feature type="binding site" evidence="7">
    <location>
        <position position="91"/>
    </location>
    <ligand>
        <name>substrate</name>
    </ligand>
</feature>
<evidence type="ECO:0000256" key="6">
    <source>
        <dbReference type="ARBA" id="ARBA00023141"/>
    </source>
</evidence>
<dbReference type="GO" id="GO:0008652">
    <property type="term" value="P:amino acid biosynthetic process"/>
    <property type="evidence" value="ECO:0007669"/>
    <property type="project" value="UniProtKB-KW"/>
</dbReference>
<feature type="binding site" evidence="7">
    <location>
        <position position="46"/>
    </location>
    <ligand>
        <name>substrate</name>
    </ligand>
</feature>
<gene>
    <name evidence="7" type="primary">aroK</name>
    <name evidence="8" type="ORF">E3W66_04625</name>
</gene>
<dbReference type="GO" id="GO:0009423">
    <property type="term" value="P:chorismate biosynthetic process"/>
    <property type="evidence" value="ECO:0007669"/>
    <property type="project" value="UniProtKB-UniRule"/>
</dbReference>
<evidence type="ECO:0000256" key="5">
    <source>
        <dbReference type="ARBA" id="ARBA00022840"/>
    </source>
</evidence>